<evidence type="ECO:0000256" key="3">
    <source>
        <dbReference type="ARBA" id="ARBA00022989"/>
    </source>
</evidence>
<proteinExistence type="predicted"/>
<dbReference type="Proteomes" id="UP001163823">
    <property type="component" value="Chromosome 3"/>
</dbReference>
<evidence type="ECO:0000256" key="5">
    <source>
        <dbReference type="SAM" id="MobiDB-lite"/>
    </source>
</evidence>
<dbReference type="GO" id="GO:0016020">
    <property type="term" value="C:membrane"/>
    <property type="evidence" value="ECO:0007669"/>
    <property type="project" value="InterPro"/>
</dbReference>
<feature type="transmembrane region" description="Helical" evidence="6">
    <location>
        <begin position="136"/>
        <end position="158"/>
    </location>
</feature>
<reference evidence="7" key="1">
    <citation type="journal article" date="2023" name="Science">
        <title>Elucidation of the pathway for biosynthesis of saponin adjuvants from the soapbark tree.</title>
        <authorList>
            <person name="Reed J."/>
            <person name="Orme A."/>
            <person name="El-Demerdash A."/>
            <person name="Owen C."/>
            <person name="Martin L.B.B."/>
            <person name="Misra R.C."/>
            <person name="Kikuchi S."/>
            <person name="Rejzek M."/>
            <person name="Martin A.C."/>
            <person name="Harkess A."/>
            <person name="Leebens-Mack J."/>
            <person name="Louveau T."/>
            <person name="Stephenson M.J."/>
            <person name="Osbourn A."/>
        </authorList>
    </citation>
    <scope>NUCLEOTIDE SEQUENCE</scope>
    <source>
        <strain evidence="7">S10</strain>
    </source>
</reference>
<dbReference type="PANTHER" id="PTHR31218">
    <property type="entry name" value="WAT1-RELATED PROTEIN"/>
    <property type="match status" value="1"/>
</dbReference>
<name>A0AAD7Q487_QUISA</name>
<feature type="region of interest" description="Disordered" evidence="5">
    <location>
        <begin position="254"/>
        <end position="280"/>
    </location>
</feature>
<dbReference type="EMBL" id="JARAOO010000003">
    <property type="protein sequence ID" value="KAJ7974531.1"/>
    <property type="molecule type" value="Genomic_DNA"/>
</dbReference>
<evidence type="ECO:0000256" key="1">
    <source>
        <dbReference type="ARBA" id="ARBA00004141"/>
    </source>
</evidence>
<evidence type="ECO:0000313" key="7">
    <source>
        <dbReference type="EMBL" id="KAJ7974531.1"/>
    </source>
</evidence>
<evidence type="ECO:0000256" key="2">
    <source>
        <dbReference type="ARBA" id="ARBA00022692"/>
    </source>
</evidence>
<feature type="transmembrane region" description="Helical" evidence="6">
    <location>
        <begin position="12"/>
        <end position="30"/>
    </location>
</feature>
<dbReference type="SUPFAM" id="SSF103481">
    <property type="entry name" value="Multidrug resistance efflux transporter EmrE"/>
    <property type="match status" value="1"/>
</dbReference>
<organism evidence="7 8">
    <name type="scientific">Quillaja saponaria</name>
    <name type="common">Soap bark tree</name>
    <dbReference type="NCBI Taxonomy" id="32244"/>
    <lineage>
        <taxon>Eukaryota</taxon>
        <taxon>Viridiplantae</taxon>
        <taxon>Streptophyta</taxon>
        <taxon>Embryophyta</taxon>
        <taxon>Tracheophyta</taxon>
        <taxon>Spermatophyta</taxon>
        <taxon>Magnoliopsida</taxon>
        <taxon>eudicotyledons</taxon>
        <taxon>Gunneridae</taxon>
        <taxon>Pentapetalae</taxon>
        <taxon>rosids</taxon>
        <taxon>fabids</taxon>
        <taxon>Fabales</taxon>
        <taxon>Quillajaceae</taxon>
        <taxon>Quillaja</taxon>
    </lineage>
</organism>
<sequence length="280" mass="30904">MAFRHLYKDVVPFLAMVAAEFTIVGLNILFKMARSKGLSYYVLIAYTYLLATLVLLPLAYMNFHRATGLPSFNWTLLSRIFLLALVGFLMQICTFKGVEFSSPTLASAISNLTPSFHLHTCHHCQTHIIKSYPAELIVVFLFNLCGNFVSAPACLLAETNLSAWKPRPGISLVVVLYSGFICTFAFIIHTWGMHLKGPVYISSFKPLSIAIAVAMSFIFLGDDLHLGSIVAAIILSTGFYAVIWGKAKEDEEEDLHDGHGFGSLEPSSNVKTPLLPSFKT</sequence>
<evidence type="ECO:0000256" key="6">
    <source>
        <dbReference type="SAM" id="Phobius"/>
    </source>
</evidence>
<keyword evidence="8" id="KW-1185">Reference proteome</keyword>
<comment type="caution">
    <text evidence="7">The sequence shown here is derived from an EMBL/GenBank/DDBJ whole genome shotgun (WGS) entry which is preliminary data.</text>
</comment>
<evidence type="ECO:0000256" key="4">
    <source>
        <dbReference type="ARBA" id="ARBA00023136"/>
    </source>
</evidence>
<dbReference type="GO" id="GO:0022857">
    <property type="term" value="F:transmembrane transporter activity"/>
    <property type="evidence" value="ECO:0007669"/>
    <property type="project" value="InterPro"/>
</dbReference>
<feature type="transmembrane region" description="Helical" evidence="6">
    <location>
        <begin position="72"/>
        <end position="93"/>
    </location>
</feature>
<dbReference type="AlphaFoldDB" id="A0AAD7Q487"/>
<protein>
    <submittedName>
        <fullName evidence="7">WAT1-related protein</fullName>
    </submittedName>
</protein>
<feature type="transmembrane region" description="Helical" evidence="6">
    <location>
        <begin position="170"/>
        <end position="192"/>
    </location>
</feature>
<dbReference type="KEGG" id="qsa:O6P43_004587"/>
<feature type="transmembrane region" description="Helical" evidence="6">
    <location>
        <begin position="199"/>
        <end position="220"/>
    </location>
</feature>
<feature type="transmembrane region" description="Helical" evidence="6">
    <location>
        <begin position="37"/>
        <end position="60"/>
    </location>
</feature>
<gene>
    <name evidence="7" type="ORF">O6P43_004587</name>
</gene>
<keyword evidence="3 6" id="KW-1133">Transmembrane helix</keyword>
<feature type="transmembrane region" description="Helical" evidence="6">
    <location>
        <begin position="226"/>
        <end position="245"/>
    </location>
</feature>
<accession>A0AAD7Q487</accession>
<dbReference type="InterPro" id="IPR037185">
    <property type="entry name" value="EmrE-like"/>
</dbReference>
<evidence type="ECO:0000313" key="8">
    <source>
        <dbReference type="Proteomes" id="UP001163823"/>
    </source>
</evidence>
<comment type="subcellular location">
    <subcellularLocation>
        <location evidence="1">Membrane</location>
        <topology evidence="1">Multi-pass membrane protein</topology>
    </subcellularLocation>
</comment>
<dbReference type="InterPro" id="IPR030184">
    <property type="entry name" value="WAT1-related"/>
</dbReference>
<keyword evidence="2 6" id="KW-0812">Transmembrane</keyword>
<keyword evidence="4 6" id="KW-0472">Membrane</keyword>